<comment type="caution">
    <text evidence="1">The sequence shown here is derived from an EMBL/GenBank/DDBJ whole genome shotgun (WGS) entry which is preliminary data.</text>
</comment>
<organism evidence="1 2">
    <name type="scientific">Hazenella coriacea</name>
    <dbReference type="NCBI Taxonomy" id="1179467"/>
    <lineage>
        <taxon>Bacteria</taxon>
        <taxon>Bacillati</taxon>
        <taxon>Bacillota</taxon>
        <taxon>Bacilli</taxon>
        <taxon>Bacillales</taxon>
        <taxon>Thermoactinomycetaceae</taxon>
        <taxon>Hazenella</taxon>
    </lineage>
</organism>
<dbReference type="EMBL" id="SMAG01000003">
    <property type="protein sequence ID" value="TCS94819.1"/>
    <property type="molecule type" value="Genomic_DNA"/>
</dbReference>
<keyword evidence="2" id="KW-1185">Reference proteome</keyword>
<gene>
    <name evidence="1" type="ORF">EDD58_103241</name>
</gene>
<dbReference type="Proteomes" id="UP000294937">
    <property type="component" value="Unassembled WGS sequence"/>
</dbReference>
<dbReference type="RefSeq" id="WP_131924201.1">
    <property type="nucleotide sequence ID" value="NZ_SMAG01000003.1"/>
</dbReference>
<proteinExistence type="predicted"/>
<reference evidence="1 2" key="1">
    <citation type="submission" date="2019-03" db="EMBL/GenBank/DDBJ databases">
        <title>Genomic Encyclopedia of Type Strains, Phase IV (KMG-IV): sequencing the most valuable type-strain genomes for metagenomic binning, comparative biology and taxonomic classification.</title>
        <authorList>
            <person name="Goeker M."/>
        </authorList>
    </citation>
    <scope>NUCLEOTIDE SEQUENCE [LARGE SCALE GENOMIC DNA]</scope>
    <source>
        <strain evidence="1 2">DSM 45707</strain>
    </source>
</reference>
<accession>A0A4R3L5B4</accession>
<name>A0A4R3L5B4_9BACL</name>
<protein>
    <submittedName>
        <fullName evidence="1">Uncharacterized protein</fullName>
    </submittedName>
</protein>
<dbReference type="AlphaFoldDB" id="A0A4R3L5B4"/>
<evidence type="ECO:0000313" key="1">
    <source>
        <dbReference type="EMBL" id="TCS94819.1"/>
    </source>
</evidence>
<sequence>MEFLEKLARDSEFRGTIFKDREEYIQFLEYTVYFYKKVMGKDPETIILSTKLFNYINSIERKFHSYYDVKEQEPTLEPIEHFIHLSQGTFKIVTDPNESFLRCE</sequence>
<evidence type="ECO:0000313" key="2">
    <source>
        <dbReference type="Proteomes" id="UP000294937"/>
    </source>
</evidence>